<dbReference type="GO" id="GO:0006974">
    <property type="term" value="P:DNA damage response"/>
    <property type="evidence" value="ECO:0007669"/>
    <property type="project" value="TreeGrafter"/>
</dbReference>
<dbReference type="Gene3D" id="3.30.70.2970">
    <property type="entry name" value="Protein of unknown function (DUF541), domain 2"/>
    <property type="match status" value="1"/>
</dbReference>
<evidence type="ECO:0000313" key="2">
    <source>
        <dbReference type="EMBL" id="GLI55757.1"/>
    </source>
</evidence>
<accession>A0A9W6LML3</accession>
<evidence type="ECO:0000256" key="1">
    <source>
        <dbReference type="SAM" id="SignalP"/>
    </source>
</evidence>
<organism evidence="2 3">
    <name type="scientific">Propionigenium maris DSM 9537</name>
    <dbReference type="NCBI Taxonomy" id="1123000"/>
    <lineage>
        <taxon>Bacteria</taxon>
        <taxon>Fusobacteriati</taxon>
        <taxon>Fusobacteriota</taxon>
        <taxon>Fusobacteriia</taxon>
        <taxon>Fusobacteriales</taxon>
        <taxon>Fusobacteriaceae</taxon>
        <taxon>Propionigenium</taxon>
    </lineage>
</organism>
<keyword evidence="1" id="KW-0732">Signal</keyword>
<name>A0A9W6LML3_9FUSO</name>
<protein>
    <submittedName>
        <fullName evidence="2">Oxidative stress defense protein</fullName>
    </submittedName>
</protein>
<feature type="signal peptide" evidence="1">
    <location>
        <begin position="1"/>
        <end position="19"/>
    </location>
</feature>
<dbReference type="Pfam" id="PF04402">
    <property type="entry name" value="SIMPL"/>
    <property type="match status" value="1"/>
</dbReference>
<dbReference type="PANTHER" id="PTHR34387:SF1">
    <property type="entry name" value="PERIPLASMIC IMMUNOGENIC PROTEIN"/>
    <property type="match status" value="1"/>
</dbReference>
<dbReference type="PANTHER" id="PTHR34387">
    <property type="entry name" value="SLR1258 PROTEIN"/>
    <property type="match status" value="1"/>
</dbReference>
<feature type="chain" id="PRO_5040846731" evidence="1">
    <location>
        <begin position="20"/>
        <end position="227"/>
    </location>
</feature>
<dbReference type="AlphaFoldDB" id="A0A9W6LML3"/>
<reference evidence="2" key="1">
    <citation type="submission" date="2022-12" db="EMBL/GenBank/DDBJ databases">
        <title>Reference genome sequencing for broad-spectrum identification of bacterial and archaeal isolates by mass spectrometry.</title>
        <authorList>
            <person name="Sekiguchi Y."/>
            <person name="Tourlousse D.M."/>
        </authorList>
    </citation>
    <scope>NUCLEOTIDE SEQUENCE</scope>
    <source>
        <strain evidence="2">10succ1</strain>
    </source>
</reference>
<sequence length="227" mass="25308">MKKVILAVLFTLVCFTAMAEEQVTRITVNGMGRVEVAPDRAVISFGVENTGKELAPLKKANDQAARKAVDALLRSGVARKDIYTSNYNISHNYDYRQKAEKREKVYTVRNQFRLTLNDVEKVGEVITILERNGVNTIQGVNYTTSKAREMKLEALEKAYLDARGKAEHLAKLEGKKVELLSVSEGGYMPRPEVYMAADMARSKNTPVYAPLEVNVDASVSAVFKMVK</sequence>
<proteinExistence type="predicted"/>
<gene>
    <name evidence="2" type="ORF">PM10SUCC1_12710</name>
</gene>
<dbReference type="RefSeq" id="WP_281834432.1">
    <property type="nucleotide sequence ID" value="NZ_BSDY01000005.1"/>
</dbReference>
<dbReference type="Gene3D" id="3.30.110.170">
    <property type="entry name" value="Protein of unknown function (DUF541), domain 1"/>
    <property type="match status" value="1"/>
</dbReference>
<dbReference type="Proteomes" id="UP001144471">
    <property type="component" value="Unassembled WGS sequence"/>
</dbReference>
<dbReference type="EMBL" id="BSDY01000005">
    <property type="protein sequence ID" value="GLI55757.1"/>
    <property type="molecule type" value="Genomic_DNA"/>
</dbReference>
<dbReference type="InterPro" id="IPR052022">
    <property type="entry name" value="26kDa_periplasmic_antigen"/>
</dbReference>
<comment type="caution">
    <text evidence="2">The sequence shown here is derived from an EMBL/GenBank/DDBJ whole genome shotgun (WGS) entry which is preliminary data.</text>
</comment>
<dbReference type="InterPro" id="IPR007497">
    <property type="entry name" value="SIMPL/DUF541"/>
</dbReference>
<keyword evidence="3" id="KW-1185">Reference proteome</keyword>
<evidence type="ECO:0000313" key="3">
    <source>
        <dbReference type="Proteomes" id="UP001144471"/>
    </source>
</evidence>